<evidence type="ECO:0000313" key="3">
    <source>
        <dbReference type="EMBL" id="OLL25220.1"/>
    </source>
</evidence>
<evidence type="ECO:0000256" key="2">
    <source>
        <dbReference type="SAM" id="SignalP"/>
    </source>
</evidence>
<feature type="signal peptide" evidence="2">
    <location>
        <begin position="1"/>
        <end position="20"/>
    </location>
</feature>
<sequence length="259" mass="26917">MKSFSIVSLLFALSAMSSPAASPGNHRNVTTTSAPETSTTIPPQTVTLPATILTTLHSTISSCSKGPCPVATLTVPKSPTPCTTTFTVTKPTTITIVDVAFVCPTTGVFTHTFMSPVVTPETPTITLTATQTVTHMSIVTFCPEPTTIVHSNTTVVVPTPGTVTFVVITTIPCLPPVITRSHSTPRPLPTFCNVSRATTSVNLVVASTVPIPKNSSVPIPVIQPNATPTTLPIFKGIAAKIDLSKIGLGLITFAFAILA</sequence>
<keyword evidence="4" id="KW-1185">Reference proteome</keyword>
<name>A0A1U7LRC0_NEOID</name>
<evidence type="ECO:0000256" key="1">
    <source>
        <dbReference type="SAM" id="MobiDB-lite"/>
    </source>
</evidence>
<protein>
    <submittedName>
        <fullName evidence="3">Uncharacterized protein</fullName>
    </submittedName>
</protein>
<feature type="chain" id="PRO_5012414307" evidence="2">
    <location>
        <begin position="21"/>
        <end position="259"/>
    </location>
</feature>
<proteinExistence type="predicted"/>
<feature type="region of interest" description="Disordered" evidence="1">
    <location>
        <begin position="17"/>
        <end position="43"/>
    </location>
</feature>
<comment type="caution">
    <text evidence="3">The sequence shown here is derived from an EMBL/GenBank/DDBJ whole genome shotgun (WGS) entry which is preliminary data.</text>
</comment>
<feature type="compositionally biased region" description="Low complexity" evidence="1">
    <location>
        <begin position="30"/>
        <end position="43"/>
    </location>
</feature>
<evidence type="ECO:0000313" key="4">
    <source>
        <dbReference type="Proteomes" id="UP000186594"/>
    </source>
</evidence>
<accession>A0A1U7LRC0</accession>
<gene>
    <name evidence="3" type="ORF">NEOLI_002236</name>
</gene>
<keyword evidence="2" id="KW-0732">Signal</keyword>
<organism evidence="3 4">
    <name type="scientific">Neolecta irregularis (strain DAH-3)</name>
    <dbReference type="NCBI Taxonomy" id="1198029"/>
    <lineage>
        <taxon>Eukaryota</taxon>
        <taxon>Fungi</taxon>
        <taxon>Dikarya</taxon>
        <taxon>Ascomycota</taxon>
        <taxon>Taphrinomycotina</taxon>
        <taxon>Neolectales</taxon>
        <taxon>Neolectaceae</taxon>
        <taxon>Neolecta</taxon>
    </lineage>
</organism>
<dbReference type="Proteomes" id="UP000186594">
    <property type="component" value="Unassembled WGS sequence"/>
</dbReference>
<dbReference type="AlphaFoldDB" id="A0A1U7LRC0"/>
<reference evidence="3 4" key="1">
    <citation type="submission" date="2016-04" db="EMBL/GenBank/DDBJ databases">
        <title>Evolutionary innovation and constraint leading to complex multicellularity in the Ascomycota.</title>
        <authorList>
            <person name="Cisse O."/>
            <person name="Nguyen A."/>
            <person name="Hewitt D.A."/>
            <person name="Jedd G."/>
            <person name="Stajich J.E."/>
        </authorList>
    </citation>
    <scope>NUCLEOTIDE SEQUENCE [LARGE SCALE GENOMIC DNA]</scope>
    <source>
        <strain evidence="3 4">DAH-3</strain>
    </source>
</reference>
<dbReference type="EMBL" id="LXFE01000468">
    <property type="protein sequence ID" value="OLL25220.1"/>
    <property type="molecule type" value="Genomic_DNA"/>
</dbReference>